<keyword evidence="2" id="KW-1185">Reference proteome</keyword>
<dbReference type="Proteomes" id="UP001164929">
    <property type="component" value="Chromosome 11"/>
</dbReference>
<dbReference type="EMBL" id="JAQIZT010000011">
    <property type="protein sequence ID" value="KAJ6978780.1"/>
    <property type="molecule type" value="Genomic_DNA"/>
</dbReference>
<evidence type="ECO:0000313" key="1">
    <source>
        <dbReference type="EMBL" id="KAJ6978780.1"/>
    </source>
</evidence>
<comment type="caution">
    <text evidence="1">The sequence shown here is derived from an EMBL/GenBank/DDBJ whole genome shotgun (WGS) entry which is preliminary data.</text>
</comment>
<evidence type="ECO:0000313" key="2">
    <source>
        <dbReference type="Proteomes" id="UP001164929"/>
    </source>
</evidence>
<accession>A0AAD6M582</accession>
<gene>
    <name evidence="1" type="ORF">NC653_027056</name>
</gene>
<dbReference type="AlphaFoldDB" id="A0AAD6M582"/>
<sequence>MQEEEGTLSQQQGPCLTSLPLASHSNEMFLPLCKSFLLLLILTERVSFPLVVRRKSLLAYICWHLLSSESSHFSWR</sequence>
<protein>
    <submittedName>
        <fullName evidence="1">Uncharacterized protein</fullName>
    </submittedName>
</protein>
<proteinExistence type="predicted"/>
<organism evidence="1 2">
    <name type="scientific">Populus alba x Populus x berolinensis</name>
    <dbReference type="NCBI Taxonomy" id="444605"/>
    <lineage>
        <taxon>Eukaryota</taxon>
        <taxon>Viridiplantae</taxon>
        <taxon>Streptophyta</taxon>
        <taxon>Embryophyta</taxon>
        <taxon>Tracheophyta</taxon>
        <taxon>Spermatophyta</taxon>
        <taxon>Magnoliopsida</taxon>
        <taxon>eudicotyledons</taxon>
        <taxon>Gunneridae</taxon>
        <taxon>Pentapetalae</taxon>
        <taxon>rosids</taxon>
        <taxon>fabids</taxon>
        <taxon>Malpighiales</taxon>
        <taxon>Salicaceae</taxon>
        <taxon>Saliceae</taxon>
        <taxon>Populus</taxon>
    </lineage>
</organism>
<reference evidence="1" key="1">
    <citation type="journal article" date="2023" name="Mol. Ecol. Resour.">
        <title>Chromosome-level genome assembly of a triploid poplar Populus alba 'Berolinensis'.</title>
        <authorList>
            <person name="Chen S."/>
            <person name="Yu Y."/>
            <person name="Wang X."/>
            <person name="Wang S."/>
            <person name="Zhang T."/>
            <person name="Zhou Y."/>
            <person name="He R."/>
            <person name="Meng N."/>
            <person name="Wang Y."/>
            <person name="Liu W."/>
            <person name="Liu Z."/>
            <person name="Liu J."/>
            <person name="Guo Q."/>
            <person name="Huang H."/>
            <person name="Sederoff R.R."/>
            <person name="Wang G."/>
            <person name="Qu G."/>
            <person name="Chen S."/>
        </authorList>
    </citation>
    <scope>NUCLEOTIDE SEQUENCE</scope>
    <source>
        <strain evidence="1">SC-2020</strain>
    </source>
</reference>
<name>A0AAD6M582_9ROSI</name>